<accession>A0AC34GWV7</accession>
<evidence type="ECO:0000313" key="1">
    <source>
        <dbReference type="Proteomes" id="UP000887579"/>
    </source>
</evidence>
<sequence>MSDDPCECVFSHEAMMRRLLSILRQSQEECTEDNCNSDGTVSGANTMMMMAIMGIFAMVMYMTRPNSLRLPANNTDGKPSNEASELFAKSIQSYMFFFTYYSNHPVFKNYYRLDIYIFSLVLRVFSRGKYLTLDTSFGKIVKISVVQAGSIIYDTPKTLDKLEKLTVEAASTGAELVLFPETFIGGYPKGVDFGVRMGLPILDGREEFKRYFDHAIDYNGIETDRISYVAEKCKVYLVVGVVEKEGTTLFSSVFFYGPDGTKLGKHRKLMPTAFERVVWGCGDGATLTVLDTSIGKVGAVICWENYMPMLRTCMYNKGVQIYLAPTVDDREVWLATMRTIALEGRCFVISACQYLTSAAFPRGHSAHTKEEKILISGGSCAVNPFGEIILKPNYTSETISTVECDLSDIIGAKFDIDSVGHCSRPDIFQLVVNEKVQNSVTIEK</sequence>
<evidence type="ECO:0000313" key="2">
    <source>
        <dbReference type="WBParaSite" id="ES5_v2.g9074.t1"/>
    </source>
</evidence>
<dbReference type="Proteomes" id="UP000887579">
    <property type="component" value="Unplaced"/>
</dbReference>
<proteinExistence type="predicted"/>
<organism evidence="1 2">
    <name type="scientific">Panagrolaimus sp. ES5</name>
    <dbReference type="NCBI Taxonomy" id="591445"/>
    <lineage>
        <taxon>Eukaryota</taxon>
        <taxon>Metazoa</taxon>
        <taxon>Ecdysozoa</taxon>
        <taxon>Nematoda</taxon>
        <taxon>Chromadorea</taxon>
        <taxon>Rhabditida</taxon>
        <taxon>Tylenchina</taxon>
        <taxon>Panagrolaimomorpha</taxon>
        <taxon>Panagrolaimoidea</taxon>
        <taxon>Panagrolaimidae</taxon>
        <taxon>Panagrolaimus</taxon>
    </lineage>
</organism>
<name>A0AC34GWV7_9BILA</name>
<protein>
    <submittedName>
        <fullName evidence="2">CN hydrolase domain-containing protein</fullName>
    </submittedName>
</protein>
<dbReference type="WBParaSite" id="ES5_v2.g9074.t1">
    <property type="protein sequence ID" value="ES5_v2.g9074.t1"/>
    <property type="gene ID" value="ES5_v2.g9074"/>
</dbReference>
<reference evidence="2" key="1">
    <citation type="submission" date="2022-11" db="UniProtKB">
        <authorList>
            <consortium name="WormBaseParasite"/>
        </authorList>
    </citation>
    <scope>IDENTIFICATION</scope>
</reference>